<feature type="domain" description="N-sulphoglucosamine sulphohydrolase C-terminal" evidence="4">
    <location>
        <begin position="349"/>
        <end position="500"/>
    </location>
</feature>
<dbReference type="PANTHER" id="PTHR43108">
    <property type="entry name" value="N-ACETYLGLUCOSAMINE-6-SULFATASE FAMILY MEMBER"/>
    <property type="match status" value="1"/>
</dbReference>
<sequence length="514" mass="59996">MKNSLLFFVFLLMAHSVKAQKKPNIIVIMTDDHALQSISAYNPSLIHTPNIDRIAIEGAIFTNSFCTNSICAPSRAVILTGKHSNVNGQIHNGITFDSSQVTFPKLLQAAGYQTALVGKWHLKSTPTGFNYWITMPDQGHYYNPDFIHMDGSIERVEGYATNLITDYALRYMEHRDTSKPFCMLLYHKAPHRNWMPDTSNFNDFRGRKFKAPATLFDSYENRTAAAQQEMSIEKDMYLVYDLKLYDTSGIIQDGKWSWTNFIHDYDRLNPAQKAAWDKEYAPVIEDYKQKLPTGKALVAWKYQRYMEDYLRCIKSVDQNIGRVLKYLDDHHLTENTIVIYTSDQGMYLGEHGWFDKRFMYEESLHMPLVMRYPGHIKPGTVEKHLVQNLDYAPTLLQYAGVSAPVEMQGESFAPLLAGQQIPWRDAIYYHYYEYPAFHSVKRHYGIRTNRYKLIHFYNDIDSWELYDLIKDPHEMKNVYNATSYKAIREELIIKLETLKTKYKDTIPDNFVRPF</sequence>
<dbReference type="AlphaFoldDB" id="A0A3E1Y5I3"/>
<evidence type="ECO:0000313" key="5">
    <source>
        <dbReference type="EMBL" id="RFS19998.1"/>
    </source>
</evidence>
<evidence type="ECO:0000256" key="3">
    <source>
        <dbReference type="SAM" id="SignalP"/>
    </source>
</evidence>
<dbReference type="InterPro" id="IPR024607">
    <property type="entry name" value="Sulfatase_CS"/>
</dbReference>
<feature type="chain" id="PRO_5017689268" evidence="3">
    <location>
        <begin position="20"/>
        <end position="514"/>
    </location>
</feature>
<dbReference type="Proteomes" id="UP000260644">
    <property type="component" value="Unassembled WGS sequence"/>
</dbReference>
<evidence type="ECO:0000259" key="4">
    <source>
        <dbReference type="Pfam" id="PF16347"/>
    </source>
</evidence>
<dbReference type="InterPro" id="IPR017850">
    <property type="entry name" value="Alkaline_phosphatase_core_sf"/>
</dbReference>
<dbReference type="Pfam" id="PF16347">
    <property type="entry name" value="SGSH_C"/>
    <property type="match status" value="1"/>
</dbReference>
<evidence type="ECO:0000313" key="6">
    <source>
        <dbReference type="Proteomes" id="UP000260644"/>
    </source>
</evidence>
<keyword evidence="6" id="KW-1185">Reference proteome</keyword>
<dbReference type="RefSeq" id="WP_116977559.1">
    <property type="nucleotide sequence ID" value="NZ_QPMM01000011.1"/>
</dbReference>
<keyword evidence="3" id="KW-0732">Signal</keyword>
<gene>
    <name evidence="5" type="ORF">DVR12_19930</name>
</gene>
<evidence type="ECO:0000256" key="2">
    <source>
        <dbReference type="ARBA" id="ARBA00022801"/>
    </source>
</evidence>
<reference evidence="5 6" key="1">
    <citation type="submission" date="2018-07" db="EMBL/GenBank/DDBJ databases">
        <title>Chitinophaga K2CV101002-2 sp. nov., isolated from a monsoon evergreen broad-leaved forest soil.</title>
        <authorList>
            <person name="Lv Y."/>
        </authorList>
    </citation>
    <scope>NUCLEOTIDE SEQUENCE [LARGE SCALE GENOMIC DNA]</scope>
    <source>
        <strain evidence="5 6">GDMCC 1.1288</strain>
    </source>
</reference>
<dbReference type="GO" id="GO:0016787">
    <property type="term" value="F:hydrolase activity"/>
    <property type="evidence" value="ECO:0007669"/>
    <property type="project" value="UniProtKB-KW"/>
</dbReference>
<name>A0A3E1Y5I3_9BACT</name>
<dbReference type="PROSITE" id="PS00149">
    <property type="entry name" value="SULFATASE_2"/>
    <property type="match status" value="1"/>
</dbReference>
<dbReference type="PROSITE" id="PS00523">
    <property type="entry name" value="SULFATASE_1"/>
    <property type="match status" value="1"/>
</dbReference>
<protein>
    <submittedName>
        <fullName evidence="5">DUF4976 domain-containing protein</fullName>
    </submittedName>
</protein>
<keyword evidence="2" id="KW-0378">Hydrolase</keyword>
<evidence type="ECO:0000256" key="1">
    <source>
        <dbReference type="ARBA" id="ARBA00008779"/>
    </source>
</evidence>
<comment type="similarity">
    <text evidence="1">Belongs to the sulfatase family.</text>
</comment>
<dbReference type="EMBL" id="QPMM01000011">
    <property type="protein sequence ID" value="RFS19998.1"/>
    <property type="molecule type" value="Genomic_DNA"/>
</dbReference>
<dbReference type="PANTHER" id="PTHR43108:SF6">
    <property type="entry name" value="N-SULPHOGLUCOSAMINE SULPHOHYDROLASE"/>
    <property type="match status" value="1"/>
</dbReference>
<dbReference type="OrthoDB" id="9789742at2"/>
<comment type="caution">
    <text evidence="5">The sequence shown here is derived from an EMBL/GenBank/DDBJ whole genome shotgun (WGS) entry which is preliminary data.</text>
</comment>
<proteinExistence type="inferred from homology"/>
<accession>A0A3E1Y5I3</accession>
<organism evidence="5 6">
    <name type="scientific">Chitinophaga silvatica</name>
    <dbReference type="NCBI Taxonomy" id="2282649"/>
    <lineage>
        <taxon>Bacteria</taxon>
        <taxon>Pseudomonadati</taxon>
        <taxon>Bacteroidota</taxon>
        <taxon>Chitinophagia</taxon>
        <taxon>Chitinophagales</taxon>
        <taxon>Chitinophagaceae</taxon>
        <taxon>Chitinophaga</taxon>
    </lineage>
</organism>
<dbReference type="Gene3D" id="3.40.720.10">
    <property type="entry name" value="Alkaline Phosphatase, subunit A"/>
    <property type="match status" value="1"/>
</dbReference>
<dbReference type="CDD" id="cd16031">
    <property type="entry name" value="G6S_like"/>
    <property type="match status" value="1"/>
</dbReference>
<dbReference type="SUPFAM" id="SSF53649">
    <property type="entry name" value="Alkaline phosphatase-like"/>
    <property type="match status" value="1"/>
</dbReference>
<dbReference type="InterPro" id="IPR032506">
    <property type="entry name" value="SGSH_C"/>
</dbReference>
<feature type="signal peptide" evidence="3">
    <location>
        <begin position="1"/>
        <end position="19"/>
    </location>
</feature>